<dbReference type="CDD" id="cd04472">
    <property type="entry name" value="S1_PNPase"/>
    <property type="match status" value="1"/>
</dbReference>
<dbReference type="Proteomes" id="UP000319769">
    <property type="component" value="Unassembled WGS sequence"/>
</dbReference>
<dbReference type="PROSITE" id="PS50084">
    <property type="entry name" value="KH_TYPE_1"/>
    <property type="match status" value="1"/>
</dbReference>
<dbReference type="Gene3D" id="3.30.1370.10">
    <property type="entry name" value="K Homology domain, type 1"/>
    <property type="match status" value="1"/>
</dbReference>
<dbReference type="GO" id="GO:0000287">
    <property type="term" value="F:magnesium ion binding"/>
    <property type="evidence" value="ECO:0007669"/>
    <property type="project" value="UniProtKB-UniRule"/>
</dbReference>
<evidence type="ECO:0000256" key="3">
    <source>
        <dbReference type="ARBA" id="ARBA00022679"/>
    </source>
</evidence>
<dbReference type="GO" id="GO:0006396">
    <property type="term" value="P:RNA processing"/>
    <property type="evidence" value="ECO:0007669"/>
    <property type="project" value="InterPro"/>
</dbReference>
<comment type="caution">
    <text evidence="10">The sequence shown here is derived from an EMBL/GenBank/DDBJ whole genome shotgun (WGS) entry which is preliminary data.</text>
</comment>
<evidence type="ECO:0000256" key="8">
    <source>
        <dbReference type="HAMAP-Rule" id="MF_01595"/>
    </source>
</evidence>
<feature type="binding site" evidence="8">
    <location>
        <position position="526"/>
    </location>
    <ligand>
        <name>Mg(2+)</name>
        <dbReference type="ChEBI" id="CHEBI:18420"/>
    </ligand>
</feature>
<evidence type="ECO:0000256" key="2">
    <source>
        <dbReference type="ARBA" id="ARBA00022490"/>
    </source>
</evidence>
<keyword evidence="7 8" id="KW-0694">RNA-binding</keyword>
<evidence type="ECO:0000256" key="4">
    <source>
        <dbReference type="ARBA" id="ARBA00022695"/>
    </source>
</evidence>
<dbReference type="EMBL" id="VMNW02000040">
    <property type="protein sequence ID" value="KAA9157596.1"/>
    <property type="molecule type" value="Genomic_DNA"/>
</dbReference>
<dbReference type="CDD" id="cd02393">
    <property type="entry name" value="KH-I_PNPase"/>
    <property type="match status" value="1"/>
</dbReference>
<dbReference type="SMART" id="SM00322">
    <property type="entry name" value="KH"/>
    <property type="match status" value="1"/>
</dbReference>
<organism evidence="10 11">
    <name type="scientific">Amycolatopsis acidicola</name>
    <dbReference type="NCBI Taxonomy" id="2596893"/>
    <lineage>
        <taxon>Bacteria</taxon>
        <taxon>Bacillati</taxon>
        <taxon>Actinomycetota</taxon>
        <taxon>Actinomycetes</taxon>
        <taxon>Pseudonocardiales</taxon>
        <taxon>Pseudonocardiaceae</taxon>
        <taxon>Amycolatopsis</taxon>
    </lineage>
</organism>
<evidence type="ECO:0000256" key="1">
    <source>
        <dbReference type="ARBA" id="ARBA00007404"/>
    </source>
</evidence>
<dbReference type="InterPro" id="IPR020568">
    <property type="entry name" value="Ribosomal_Su5_D2-typ_SF"/>
</dbReference>
<dbReference type="PANTHER" id="PTHR11252">
    <property type="entry name" value="POLYRIBONUCLEOTIDE NUCLEOTIDYLTRANSFERASE"/>
    <property type="match status" value="1"/>
</dbReference>
<dbReference type="InterPro" id="IPR012162">
    <property type="entry name" value="PNPase"/>
</dbReference>
<comment type="cofactor">
    <cofactor evidence="8">
        <name>Mg(2+)</name>
        <dbReference type="ChEBI" id="CHEBI:18420"/>
    </cofactor>
</comment>
<accession>A0A5N0UWN4</accession>
<dbReference type="InterPro" id="IPR014069">
    <property type="entry name" value="GPSI/PNP"/>
</dbReference>
<dbReference type="HAMAP" id="MF_01595">
    <property type="entry name" value="PNPase"/>
    <property type="match status" value="1"/>
</dbReference>
<evidence type="ECO:0000313" key="10">
    <source>
        <dbReference type="EMBL" id="KAA9157596.1"/>
    </source>
</evidence>
<reference evidence="10" key="1">
    <citation type="submission" date="2019-09" db="EMBL/GenBank/DDBJ databases">
        <authorList>
            <person name="Teo W.F.A."/>
            <person name="Duangmal K."/>
        </authorList>
    </citation>
    <scope>NUCLEOTIDE SEQUENCE [LARGE SCALE GENOMIC DNA]</scope>
    <source>
        <strain evidence="10">K81G1</strain>
    </source>
</reference>
<dbReference type="InterPro" id="IPR036456">
    <property type="entry name" value="PNPase_PH_RNA-bd_sf"/>
</dbReference>
<sequence>MTEAGNTVHEAEAVIDNGKFGTRTIRFETGRLARQAAGAVVAYLDEETMLLSATTASKHPKDHFDFFPLTVDVEERMYAAGRIPGAFFRREGRPSTDAILTCRLIDRPLRPSFADGLRNEIQVVITVQSLHPDDPYDVLAINAASASTQIGGLPFSGPVAGVRVALIEGQWVAFPTWSQLEKATFNMVVAGRVVGDDVAIMMVEAEGTEHTLDLIAAGGTAPDELVVAQGLDAAKPFIRVLCEAQQRLADSAAKPTGEFPLFPAYEQDVYEAVAAIASDELAKALQIPGKQDRDNATDAVKATVLEKIGLGDGEAFEGRDKEIGGAFKALTKKIMRKRVLTEKIRMDGRGLTDIRSLSAEVGLIPRAHGSALFERGETQILGVTTLNMLRMEQQIDSLSPETTKRYLHHYNFPPFSTGETGRVGSPKRREIGHGMLAERALVPVLPKRDEFPYAIRQVSEALGSNGSTSMGSVCASTMGLYNAGVPLKAPVAGIAMGLVSDEVDGETRYVALTDILGAEDALGDMDFKVAGTKDIITALQLDTKLDGIPSEVLGAALKQAKDARLTILEVIAEAIDGPDEMSPYAPRVTSVKIPVDKIGEVIGPKGKMINSITEETGADISIEDDGTIYVGAADGPSAEAAIGKINAIANPQLPKVGERFLGTVVKTAAFGAFVSLLPGKDGLIHISKLGNGKRIGKVEDVVNVGDKLRVEIADIDNRGKISLVLVKEEEGDKPADATPETADAAQ</sequence>
<dbReference type="FunFam" id="3.30.230.70:FF:000001">
    <property type="entry name" value="Polyribonucleotide nucleotidyltransferase"/>
    <property type="match status" value="1"/>
</dbReference>
<evidence type="ECO:0000259" key="9">
    <source>
        <dbReference type="PROSITE" id="PS50126"/>
    </source>
</evidence>
<keyword evidence="3 8" id="KW-0808">Transferase</keyword>
<comment type="function">
    <text evidence="8">Involved in mRNA degradation. Catalyzes the phosphorolysis of single-stranded polyribonucleotides processively in the 3'- to 5'-direction.</text>
</comment>
<dbReference type="RefSeq" id="WP_144751182.1">
    <property type="nucleotide sequence ID" value="NZ_VMNW02000040.1"/>
</dbReference>
<dbReference type="InterPro" id="IPR001247">
    <property type="entry name" value="ExoRNase_PH_dom1"/>
</dbReference>
<keyword evidence="6 8" id="KW-0460">Magnesium</keyword>
<comment type="subcellular location">
    <subcellularLocation>
        <location evidence="8">Cytoplasm</location>
    </subcellularLocation>
</comment>
<dbReference type="SUPFAM" id="SSF54791">
    <property type="entry name" value="Eukaryotic type KH-domain (KH-domain type I)"/>
    <property type="match status" value="1"/>
</dbReference>
<feature type="domain" description="S1 motif" evidence="9">
    <location>
        <begin position="657"/>
        <end position="726"/>
    </location>
</feature>
<dbReference type="OrthoDB" id="9804305at2"/>
<feature type="binding site" evidence="8">
    <location>
        <position position="520"/>
    </location>
    <ligand>
        <name>Mg(2+)</name>
        <dbReference type="ChEBI" id="CHEBI:18420"/>
    </ligand>
</feature>
<dbReference type="SUPFAM" id="SSF50249">
    <property type="entry name" value="Nucleic acid-binding proteins"/>
    <property type="match status" value="1"/>
</dbReference>
<proteinExistence type="inferred from homology"/>
<gene>
    <name evidence="8" type="primary">pnp</name>
    <name evidence="10" type="ORF">FPZ12_024675</name>
</gene>
<dbReference type="PIRSF" id="PIRSF005499">
    <property type="entry name" value="PNPase"/>
    <property type="match status" value="1"/>
</dbReference>
<evidence type="ECO:0000313" key="11">
    <source>
        <dbReference type="Proteomes" id="UP000319769"/>
    </source>
</evidence>
<dbReference type="InterPro" id="IPR036345">
    <property type="entry name" value="ExoRNase_PH_dom2_sf"/>
</dbReference>
<dbReference type="InterPro" id="IPR004087">
    <property type="entry name" value="KH_dom"/>
</dbReference>
<dbReference type="AlphaFoldDB" id="A0A5N0UWN4"/>
<dbReference type="Gene3D" id="2.40.50.140">
    <property type="entry name" value="Nucleic acid-binding proteins"/>
    <property type="match status" value="1"/>
</dbReference>
<dbReference type="SUPFAM" id="SSF54211">
    <property type="entry name" value="Ribosomal protein S5 domain 2-like"/>
    <property type="match status" value="2"/>
</dbReference>
<dbReference type="CDD" id="cd11364">
    <property type="entry name" value="RNase_PH_PNPase_2"/>
    <property type="match status" value="1"/>
</dbReference>
<dbReference type="InterPro" id="IPR003029">
    <property type="entry name" value="S1_domain"/>
</dbReference>
<dbReference type="InterPro" id="IPR027408">
    <property type="entry name" value="PNPase/RNase_PH_dom_sf"/>
</dbReference>
<dbReference type="SUPFAM" id="SSF55666">
    <property type="entry name" value="Ribonuclease PH domain 2-like"/>
    <property type="match status" value="2"/>
</dbReference>
<protein>
    <recommendedName>
        <fullName evidence="8">Polyribonucleotide nucleotidyltransferase</fullName>
        <ecNumber evidence="8">2.7.7.8</ecNumber>
    </recommendedName>
    <alternativeName>
        <fullName evidence="8">Polynucleotide phosphorylase</fullName>
        <shortName evidence="8">PNPase</shortName>
    </alternativeName>
</protein>
<dbReference type="NCBIfam" id="TIGR03591">
    <property type="entry name" value="polynuc_phos"/>
    <property type="match status" value="1"/>
</dbReference>
<dbReference type="GO" id="GO:0005829">
    <property type="term" value="C:cytosol"/>
    <property type="evidence" value="ECO:0007669"/>
    <property type="project" value="TreeGrafter"/>
</dbReference>
<dbReference type="NCBIfam" id="TIGR02696">
    <property type="entry name" value="pppGpp_PNP"/>
    <property type="match status" value="1"/>
</dbReference>
<dbReference type="SMART" id="SM00316">
    <property type="entry name" value="S1"/>
    <property type="match status" value="1"/>
</dbReference>
<dbReference type="GO" id="GO:0006402">
    <property type="term" value="P:mRNA catabolic process"/>
    <property type="evidence" value="ECO:0007669"/>
    <property type="project" value="UniProtKB-UniRule"/>
</dbReference>
<dbReference type="SUPFAM" id="SSF46915">
    <property type="entry name" value="Polynucleotide phosphorylase/guanosine pentaphosphate synthase (PNPase/GPSI), domain 3"/>
    <property type="match status" value="1"/>
</dbReference>
<dbReference type="FunFam" id="3.30.230.70:FF:000002">
    <property type="entry name" value="Polyribonucleotide nucleotidyltransferase"/>
    <property type="match status" value="1"/>
</dbReference>
<dbReference type="GO" id="GO:0003723">
    <property type="term" value="F:RNA binding"/>
    <property type="evidence" value="ECO:0007669"/>
    <property type="project" value="UniProtKB-UniRule"/>
</dbReference>
<keyword evidence="11" id="KW-1185">Reference proteome</keyword>
<dbReference type="InterPro" id="IPR036612">
    <property type="entry name" value="KH_dom_type_1_sf"/>
</dbReference>
<dbReference type="InterPro" id="IPR004088">
    <property type="entry name" value="KH_dom_type_1"/>
</dbReference>
<dbReference type="GO" id="GO:0004654">
    <property type="term" value="F:polyribonucleotide nucleotidyltransferase activity"/>
    <property type="evidence" value="ECO:0007669"/>
    <property type="project" value="UniProtKB-UniRule"/>
</dbReference>
<dbReference type="NCBIfam" id="NF008805">
    <property type="entry name" value="PRK11824.1"/>
    <property type="match status" value="1"/>
</dbReference>
<dbReference type="FunFam" id="2.40.50.140:FF:000069">
    <property type="entry name" value="Polyribonucleotide nucleotidyltransferase"/>
    <property type="match status" value="1"/>
</dbReference>
<dbReference type="Pfam" id="PF01138">
    <property type="entry name" value="RNase_PH"/>
    <property type="match status" value="2"/>
</dbReference>
<name>A0A5N0UWN4_9PSEU</name>
<dbReference type="InterPro" id="IPR015848">
    <property type="entry name" value="PNPase_PH_RNA-bd_bac/org-type"/>
</dbReference>
<keyword evidence="5 8" id="KW-0479">Metal-binding</keyword>
<evidence type="ECO:0000256" key="5">
    <source>
        <dbReference type="ARBA" id="ARBA00022723"/>
    </source>
</evidence>
<dbReference type="Gene3D" id="3.30.230.70">
    <property type="entry name" value="GHMP Kinase, N-terminal domain"/>
    <property type="match status" value="2"/>
</dbReference>
<dbReference type="EC" id="2.7.7.8" evidence="8"/>
<dbReference type="GO" id="GO:0000175">
    <property type="term" value="F:3'-5'-RNA exonuclease activity"/>
    <property type="evidence" value="ECO:0007669"/>
    <property type="project" value="TreeGrafter"/>
</dbReference>
<keyword evidence="2 8" id="KW-0963">Cytoplasm</keyword>
<keyword evidence="4 8" id="KW-0548">Nucleotidyltransferase</keyword>
<dbReference type="Pfam" id="PF00575">
    <property type="entry name" value="S1"/>
    <property type="match status" value="1"/>
</dbReference>
<comment type="catalytic activity">
    <reaction evidence="8">
        <text>RNA(n+1) + phosphate = RNA(n) + a ribonucleoside 5'-diphosphate</text>
        <dbReference type="Rhea" id="RHEA:22096"/>
        <dbReference type="Rhea" id="RHEA-COMP:14527"/>
        <dbReference type="Rhea" id="RHEA-COMP:17342"/>
        <dbReference type="ChEBI" id="CHEBI:43474"/>
        <dbReference type="ChEBI" id="CHEBI:57930"/>
        <dbReference type="ChEBI" id="CHEBI:140395"/>
        <dbReference type="EC" id="2.7.7.8"/>
    </reaction>
</comment>
<dbReference type="PANTHER" id="PTHR11252:SF0">
    <property type="entry name" value="POLYRIBONUCLEOTIDE NUCLEOTIDYLTRANSFERASE 1, MITOCHONDRIAL"/>
    <property type="match status" value="1"/>
</dbReference>
<dbReference type="Pfam" id="PF03726">
    <property type="entry name" value="PNPase"/>
    <property type="match status" value="1"/>
</dbReference>
<dbReference type="FunFam" id="3.30.1370.10:FF:000001">
    <property type="entry name" value="Polyribonucleotide nucleotidyltransferase"/>
    <property type="match status" value="1"/>
</dbReference>
<dbReference type="PROSITE" id="PS50126">
    <property type="entry name" value="S1"/>
    <property type="match status" value="1"/>
</dbReference>
<evidence type="ECO:0000256" key="7">
    <source>
        <dbReference type="ARBA" id="ARBA00022884"/>
    </source>
</evidence>
<dbReference type="InterPro" id="IPR012340">
    <property type="entry name" value="NA-bd_OB-fold"/>
</dbReference>
<comment type="similarity">
    <text evidence="1 8">Belongs to the polyribonucleotide nucleotidyltransferase family.</text>
</comment>
<evidence type="ECO:0000256" key="6">
    <source>
        <dbReference type="ARBA" id="ARBA00022842"/>
    </source>
</evidence>
<dbReference type="Pfam" id="PF00013">
    <property type="entry name" value="KH_1"/>
    <property type="match status" value="1"/>
</dbReference>